<comment type="caution">
    <text evidence="1">The sequence shown here is derived from an EMBL/GenBank/DDBJ whole genome shotgun (WGS) entry which is preliminary data.</text>
</comment>
<dbReference type="Pfam" id="PF13692">
    <property type="entry name" value="Glyco_trans_1_4"/>
    <property type="match status" value="1"/>
</dbReference>
<keyword evidence="2" id="KW-1185">Reference proteome</keyword>
<gene>
    <name evidence="1" type="ORF">GCM10011340_25630</name>
</gene>
<evidence type="ECO:0008006" key="3">
    <source>
        <dbReference type="Google" id="ProtNLM"/>
    </source>
</evidence>
<evidence type="ECO:0000313" key="1">
    <source>
        <dbReference type="EMBL" id="GHE68685.1"/>
    </source>
</evidence>
<dbReference type="SUPFAM" id="SSF53756">
    <property type="entry name" value="UDP-Glycosyltransferase/glycogen phosphorylase"/>
    <property type="match status" value="1"/>
</dbReference>
<dbReference type="EMBL" id="BNAG01000003">
    <property type="protein sequence ID" value="GHE68685.1"/>
    <property type="molecule type" value="Genomic_DNA"/>
</dbReference>
<dbReference type="Gene3D" id="3.40.50.2000">
    <property type="entry name" value="Glycogen Phosphorylase B"/>
    <property type="match status" value="2"/>
</dbReference>
<evidence type="ECO:0000313" key="2">
    <source>
        <dbReference type="Proteomes" id="UP000658258"/>
    </source>
</evidence>
<sequence>MAEIKSGLHVDIYGDGPMKEELVALARSLNLSNVSFLSPVIEVNDILPKYHFLIMPSTYETFGNVIIEAFRHGLPVVSTDCDGPLNFVVKNKNGLLAEKGNIISLANKIDEMYLAIHNNDFDSDTIKNSVSEKYSEEFVINSYLKLFK</sequence>
<proteinExistence type="predicted"/>
<reference evidence="2" key="1">
    <citation type="journal article" date="2019" name="Int. J. Syst. Evol. Microbiol.">
        <title>The Global Catalogue of Microorganisms (GCM) 10K type strain sequencing project: providing services to taxonomists for standard genome sequencing and annotation.</title>
        <authorList>
            <consortium name="The Broad Institute Genomics Platform"/>
            <consortium name="The Broad Institute Genome Sequencing Center for Infectious Disease"/>
            <person name="Wu L."/>
            <person name="Ma J."/>
        </authorList>
    </citation>
    <scope>NUCLEOTIDE SEQUENCE [LARGE SCALE GENOMIC DNA]</scope>
    <source>
        <strain evidence="2">CGMCC 1.15111</strain>
    </source>
</reference>
<accession>A0ABQ3I6J1</accession>
<organism evidence="1 2">
    <name type="scientific">Roseivirga thermotolerans</name>
    <dbReference type="NCBI Taxonomy" id="1758176"/>
    <lineage>
        <taxon>Bacteria</taxon>
        <taxon>Pseudomonadati</taxon>
        <taxon>Bacteroidota</taxon>
        <taxon>Cytophagia</taxon>
        <taxon>Cytophagales</taxon>
        <taxon>Roseivirgaceae</taxon>
        <taxon>Roseivirga</taxon>
    </lineage>
</organism>
<dbReference type="PANTHER" id="PTHR12526:SF630">
    <property type="entry name" value="GLYCOSYLTRANSFERASE"/>
    <property type="match status" value="1"/>
</dbReference>
<name>A0ABQ3I6J1_9BACT</name>
<dbReference type="PANTHER" id="PTHR12526">
    <property type="entry name" value="GLYCOSYLTRANSFERASE"/>
    <property type="match status" value="1"/>
</dbReference>
<dbReference type="Proteomes" id="UP000658258">
    <property type="component" value="Unassembled WGS sequence"/>
</dbReference>
<protein>
    <recommendedName>
        <fullName evidence="3">Glycosyl transferase family 1 domain-containing protein</fullName>
    </recommendedName>
</protein>